<comment type="caution">
    <text evidence="1">The sequence shown here is derived from an EMBL/GenBank/DDBJ whole genome shotgun (WGS) entry which is preliminary data.</text>
</comment>
<reference evidence="1 2" key="1">
    <citation type="submission" date="2023-07" db="EMBL/GenBank/DDBJ databases">
        <title>Sorghum-associated microbial communities from plants grown in Nebraska, USA.</title>
        <authorList>
            <person name="Schachtman D."/>
        </authorList>
    </citation>
    <scope>NUCLEOTIDE SEQUENCE [LARGE SCALE GENOMIC DNA]</scope>
    <source>
        <strain evidence="1 2">4249</strain>
    </source>
</reference>
<sequence length="283" mass="31707">MASDLDTVRVLRALFNDMPRAPEGLTQEETVAWVRQSMMDYEGGDMAYMLEHITRNAMLDIALRLREDGHLQDDVAFDETVEMLSTPEGRKTFMDRIIAAQKTVDATARLLRRAKRTPGEPEPHFSSLPEEIQRFIDAAPGGPGPLYAEYAAREDVIEIGVFDVAPAQVHEFSWGFVAEHGDAWHFYVADVWRRGTVGYFDRFDRVWQRETTSPRGGALFASPVPAGIAMDDGIGSFSSMVLTSEAGLSDPDLRHWVGEVFILKVLPYMVSQVLDDDDDLPLP</sequence>
<name>A0ABU1WNT0_9BURK</name>
<organism evidence="1 2">
    <name type="scientific">Hydrogenophaga palleronii</name>
    <dbReference type="NCBI Taxonomy" id="65655"/>
    <lineage>
        <taxon>Bacteria</taxon>
        <taxon>Pseudomonadati</taxon>
        <taxon>Pseudomonadota</taxon>
        <taxon>Betaproteobacteria</taxon>
        <taxon>Burkholderiales</taxon>
        <taxon>Comamonadaceae</taxon>
        <taxon>Hydrogenophaga</taxon>
    </lineage>
</organism>
<accession>A0ABU1WNT0</accession>
<evidence type="ECO:0000313" key="1">
    <source>
        <dbReference type="EMBL" id="MDR7150869.1"/>
    </source>
</evidence>
<dbReference type="EMBL" id="JAVDWU010000005">
    <property type="protein sequence ID" value="MDR7150869.1"/>
    <property type="molecule type" value="Genomic_DNA"/>
</dbReference>
<proteinExistence type="predicted"/>
<protein>
    <submittedName>
        <fullName evidence="1">Uncharacterized protein</fullName>
    </submittedName>
</protein>
<keyword evidence="2" id="KW-1185">Reference proteome</keyword>
<dbReference type="RefSeq" id="WP_310317138.1">
    <property type="nucleotide sequence ID" value="NZ_JAVDWU010000005.1"/>
</dbReference>
<dbReference type="Proteomes" id="UP001265700">
    <property type="component" value="Unassembled WGS sequence"/>
</dbReference>
<gene>
    <name evidence="1" type="ORF">J2W49_002832</name>
</gene>
<evidence type="ECO:0000313" key="2">
    <source>
        <dbReference type="Proteomes" id="UP001265700"/>
    </source>
</evidence>